<evidence type="ECO:0000256" key="2">
    <source>
        <dbReference type="ARBA" id="ARBA00022801"/>
    </source>
</evidence>
<dbReference type="InterPro" id="IPR004948">
    <property type="entry name" value="Nuc-triphosphatase_THEP1"/>
</dbReference>
<dbReference type="GO" id="GO:0016301">
    <property type="term" value="F:kinase activity"/>
    <property type="evidence" value="ECO:0007669"/>
    <property type="project" value="UniProtKB-KW"/>
</dbReference>
<comment type="similarity">
    <text evidence="4">Belongs to the THEP1 NTPase family.</text>
</comment>
<dbReference type="EMBL" id="AP011112">
    <property type="protein sequence ID" value="BAI69282.1"/>
    <property type="molecule type" value="Genomic_DNA"/>
</dbReference>
<comment type="catalytic activity">
    <reaction evidence="4">
        <text>a ribonucleoside 5'-triphosphate + H2O = a ribonucleoside 5'-diphosphate + phosphate + H(+)</text>
        <dbReference type="Rhea" id="RHEA:23680"/>
        <dbReference type="ChEBI" id="CHEBI:15377"/>
        <dbReference type="ChEBI" id="CHEBI:15378"/>
        <dbReference type="ChEBI" id="CHEBI:43474"/>
        <dbReference type="ChEBI" id="CHEBI:57930"/>
        <dbReference type="ChEBI" id="CHEBI:61557"/>
        <dbReference type="EC" id="3.6.1.15"/>
    </reaction>
</comment>
<dbReference type="PANTHER" id="PTHR43146">
    <property type="entry name" value="CANCER-RELATED NUCLEOSIDE-TRIPHOSPHATASE"/>
    <property type="match status" value="1"/>
</dbReference>
<dbReference type="InterPro" id="IPR027417">
    <property type="entry name" value="P-loop_NTPase"/>
</dbReference>
<evidence type="ECO:0000313" key="7">
    <source>
        <dbReference type="Proteomes" id="UP000002574"/>
    </source>
</evidence>
<dbReference type="Proteomes" id="UP000002574">
    <property type="component" value="Chromosome"/>
</dbReference>
<feature type="domain" description="AAA+ ATPase" evidence="5">
    <location>
        <begin position="2"/>
        <end position="156"/>
    </location>
</feature>
<keyword evidence="6" id="KW-0418">Kinase</keyword>
<dbReference type="KEGG" id="hth:HTH_0822"/>
<dbReference type="EC" id="3.6.1.15" evidence="4"/>
<sequence length="176" mass="20114">MKLVITGPPGIGKTTLVIKVIKRLKDRAIGFWTEEVRDRIKKERTGFRIKSTDGKSAIFASKFFTSKHLVGSYGVNVERFESVALPILEKARESKDKVVVIDEVGKMELFSKKFADMVQELFSDPKRSMLITLPIRDVHPLVRWIRRHPQVVLLELTKSNRDGLVDEVANLLRAEK</sequence>
<evidence type="ECO:0000313" key="6">
    <source>
        <dbReference type="EMBL" id="BAI69282.1"/>
    </source>
</evidence>
<keyword evidence="3 4" id="KW-0067">ATP-binding</keyword>
<keyword evidence="1 4" id="KW-0547">Nucleotide-binding</keyword>
<dbReference type="GO" id="GO:0005524">
    <property type="term" value="F:ATP binding"/>
    <property type="evidence" value="ECO:0007669"/>
    <property type="project" value="UniProtKB-UniRule"/>
</dbReference>
<accession>D3DHI0</accession>
<protein>
    <recommendedName>
        <fullName evidence="4">Nucleoside-triphosphatase HTH_0822</fullName>
        <shortName evidence="4">NTPase</shortName>
        <ecNumber evidence="4">3.6.1.15</ecNumber>
    </recommendedName>
    <alternativeName>
        <fullName evidence="4">Nucleoside triphosphate phosphohydrolase</fullName>
    </alternativeName>
</protein>
<dbReference type="InterPro" id="IPR003593">
    <property type="entry name" value="AAA+_ATPase"/>
</dbReference>
<organism evidence="6 7">
    <name type="scientific">Hydrogenobacter thermophilus (strain DSM 6534 / IAM 12695 / TK-6)</name>
    <dbReference type="NCBI Taxonomy" id="608538"/>
    <lineage>
        <taxon>Bacteria</taxon>
        <taxon>Pseudomonadati</taxon>
        <taxon>Aquificota</taxon>
        <taxon>Aquificia</taxon>
        <taxon>Aquificales</taxon>
        <taxon>Aquificaceae</taxon>
        <taxon>Hydrogenobacter</taxon>
    </lineage>
</organism>
<keyword evidence="6" id="KW-0808">Transferase</keyword>
<keyword evidence="2 4" id="KW-0378">Hydrolase</keyword>
<dbReference type="NCBIfam" id="NF010248">
    <property type="entry name" value="PRK13695.1"/>
    <property type="match status" value="1"/>
</dbReference>
<proteinExistence type="inferred from homology"/>
<dbReference type="HAMAP" id="MF_00796">
    <property type="entry name" value="NTPase_1"/>
    <property type="match status" value="1"/>
</dbReference>
<feature type="binding site" evidence="4">
    <location>
        <begin position="7"/>
        <end position="14"/>
    </location>
    <ligand>
        <name>ATP</name>
        <dbReference type="ChEBI" id="CHEBI:30616"/>
    </ligand>
</feature>
<dbReference type="SMART" id="SM00382">
    <property type="entry name" value="AAA"/>
    <property type="match status" value="1"/>
</dbReference>
<dbReference type="Gene3D" id="3.40.50.300">
    <property type="entry name" value="P-loop containing nucleotide triphosphate hydrolases"/>
    <property type="match status" value="1"/>
</dbReference>
<evidence type="ECO:0000256" key="4">
    <source>
        <dbReference type="HAMAP-Rule" id="MF_00796"/>
    </source>
</evidence>
<dbReference type="GO" id="GO:0017111">
    <property type="term" value="F:ribonucleoside triphosphate phosphatase activity"/>
    <property type="evidence" value="ECO:0007669"/>
    <property type="project" value="UniProtKB-UniRule"/>
</dbReference>
<evidence type="ECO:0000256" key="3">
    <source>
        <dbReference type="ARBA" id="ARBA00022840"/>
    </source>
</evidence>
<feature type="binding site" evidence="4">
    <location>
        <begin position="98"/>
        <end position="105"/>
    </location>
    <ligand>
        <name>ATP</name>
        <dbReference type="ChEBI" id="CHEBI:30616"/>
    </ligand>
</feature>
<evidence type="ECO:0000256" key="1">
    <source>
        <dbReference type="ARBA" id="ARBA00022741"/>
    </source>
</evidence>
<dbReference type="RefSeq" id="WP_012963463.1">
    <property type="nucleotide sequence ID" value="NC_013799.1"/>
</dbReference>
<comment type="function">
    <text evidence="4">Has nucleotide phosphatase activity towards ATP, GTP, CTP, TTP and UTP. May hydrolyze nucleoside diphosphates with lower efficiency.</text>
</comment>
<dbReference type="SUPFAM" id="SSF52540">
    <property type="entry name" value="P-loop containing nucleoside triphosphate hydrolases"/>
    <property type="match status" value="1"/>
</dbReference>
<keyword evidence="7" id="KW-1185">Reference proteome</keyword>
<gene>
    <name evidence="6" type="ordered locus">HTH_0822</name>
</gene>
<reference evidence="6 7" key="1">
    <citation type="journal article" date="2010" name="J. Bacteriol.">
        <title>Complete genome sequence of the thermophilic, obligately chemolithoautotrophic hydrogen-oxidizing bacterium Hydrogenobacter thermophilus TK-6.</title>
        <authorList>
            <person name="Arai H."/>
            <person name="Kanbe H."/>
            <person name="Ishii M."/>
            <person name="Igarashi Y."/>
        </authorList>
    </citation>
    <scope>NUCLEOTIDE SEQUENCE [LARGE SCALE GENOMIC DNA]</scope>
    <source>
        <strain evidence="7">DSM 6534 / IAM 12695 / TK-6 [Tokyo]</strain>
    </source>
</reference>
<dbReference type="OrthoDB" id="9786803at2"/>
<dbReference type="Pfam" id="PF03266">
    <property type="entry name" value="NTPase_1"/>
    <property type="match status" value="1"/>
</dbReference>
<name>D3DHI0_HYDTT</name>
<dbReference type="KEGG" id="hte:Hydth_0822"/>
<dbReference type="AlphaFoldDB" id="D3DHI0"/>
<dbReference type="STRING" id="608538.HTH_0822"/>
<dbReference type="PANTHER" id="PTHR43146:SF1">
    <property type="entry name" value="CANCER-RELATED NUCLEOSIDE-TRIPHOSPHATASE"/>
    <property type="match status" value="1"/>
</dbReference>
<dbReference type="eggNOG" id="COG1618">
    <property type="taxonomic scope" value="Bacteria"/>
</dbReference>
<evidence type="ECO:0000259" key="5">
    <source>
        <dbReference type="SMART" id="SM00382"/>
    </source>
</evidence>